<sequence>MKKGILKDSEYANFSQPRPKQAAAKSSIGSLENGNPGENQVLPSIQSALVLKDPVPPITEDHKEQFSGDIRGPQLPRRRDAVCNEIEKKTSRVKINGSRMSLHDMRVDFGELTKRRRICESILESSELQTEPQPTEKTPSSSRNILIAKSLAEELPFV</sequence>
<organism evidence="2 3">
    <name type="scientific">Desmophyllum pertusum</name>
    <dbReference type="NCBI Taxonomy" id="174260"/>
    <lineage>
        <taxon>Eukaryota</taxon>
        <taxon>Metazoa</taxon>
        <taxon>Cnidaria</taxon>
        <taxon>Anthozoa</taxon>
        <taxon>Hexacorallia</taxon>
        <taxon>Scleractinia</taxon>
        <taxon>Caryophylliina</taxon>
        <taxon>Caryophylliidae</taxon>
        <taxon>Desmophyllum</taxon>
    </lineage>
</organism>
<evidence type="ECO:0000313" key="3">
    <source>
        <dbReference type="Proteomes" id="UP001163046"/>
    </source>
</evidence>
<dbReference type="Proteomes" id="UP001163046">
    <property type="component" value="Unassembled WGS sequence"/>
</dbReference>
<evidence type="ECO:0000256" key="1">
    <source>
        <dbReference type="SAM" id="MobiDB-lite"/>
    </source>
</evidence>
<protein>
    <submittedName>
        <fullName evidence="2">Uncharacterized protein</fullName>
    </submittedName>
</protein>
<evidence type="ECO:0000313" key="2">
    <source>
        <dbReference type="EMBL" id="KAJ7325331.1"/>
    </source>
</evidence>
<proteinExistence type="predicted"/>
<feature type="compositionally biased region" description="Polar residues" evidence="1">
    <location>
        <begin position="123"/>
        <end position="144"/>
    </location>
</feature>
<reference evidence="2" key="1">
    <citation type="submission" date="2023-01" db="EMBL/GenBank/DDBJ databases">
        <title>Genome assembly of the deep-sea coral Lophelia pertusa.</title>
        <authorList>
            <person name="Herrera S."/>
            <person name="Cordes E."/>
        </authorList>
    </citation>
    <scope>NUCLEOTIDE SEQUENCE</scope>
    <source>
        <strain evidence="2">USNM1676648</strain>
        <tissue evidence="2">Polyp</tissue>
    </source>
</reference>
<feature type="region of interest" description="Disordered" evidence="1">
    <location>
        <begin position="123"/>
        <end position="145"/>
    </location>
</feature>
<feature type="compositionally biased region" description="Polar residues" evidence="1">
    <location>
        <begin position="27"/>
        <end position="47"/>
    </location>
</feature>
<name>A0A9W9Y8S1_9CNID</name>
<gene>
    <name evidence="2" type="ORF">OS493_029876</name>
</gene>
<accession>A0A9W9Y8S1</accession>
<dbReference type="EMBL" id="MU827808">
    <property type="protein sequence ID" value="KAJ7325331.1"/>
    <property type="molecule type" value="Genomic_DNA"/>
</dbReference>
<dbReference type="AlphaFoldDB" id="A0A9W9Y8S1"/>
<comment type="caution">
    <text evidence="2">The sequence shown here is derived from an EMBL/GenBank/DDBJ whole genome shotgun (WGS) entry which is preliminary data.</text>
</comment>
<feature type="compositionally biased region" description="Basic and acidic residues" evidence="1">
    <location>
        <begin position="1"/>
        <end position="10"/>
    </location>
</feature>
<keyword evidence="3" id="KW-1185">Reference proteome</keyword>
<feature type="region of interest" description="Disordered" evidence="1">
    <location>
        <begin position="1"/>
        <end position="78"/>
    </location>
</feature>